<feature type="non-terminal residue" evidence="2">
    <location>
        <position position="140"/>
    </location>
</feature>
<organism evidence="2 3">
    <name type="scientific">Aduncisulcus paluster</name>
    <dbReference type="NCBI Taxonomy" id="2918883"/>
    <lineage>
        <taxon>Eukaryota</taxon>
        <taxon>Metamonada</taxon>
        <taxon>Carpediemonas-like organisms</taxon>
        <taxon>Aduncisulcus</taxon>
    </lineage>
</organism>
<name>A0ABQ5KDU3_9EUKA</name>
<feature type="compositionally biased region" description="Acidic residues" evidence="1">
    <location>
        <begin position="131"/>
        <end position="140"/>
    </location>
</feature>
<dbReference type="EMBL" id="BQXS01001476">
    <property type="protein sequence ID" value="GKT30677.1"/>
    <property type="molecule type" value="Genomic_DNA"/>
</dbReference>
<proteinExistence type="predicted"/>
<sequence length="140" mass="14972">VSRVNINAIESGDQKEFPHEVYAKGFIKTYAKALGLNAEEIGDEFSRIMGSGTTETADDDVVETVQPDYSVETKKVLAKNETQTVIVAEEVVQEKPAAEPQVEAPAVDEKKAEVVEPAPAEVERSIATEAPAEDAAEAVG</sequence>
<comment type="caution">
    <text evidence="2">The sequence shown here is derived from an EMBL/GenBank/DDBJ whole genome shotgun (WGS) entry which is preliminary data.</text>
</comment>
<dbReference type="Proteomes" id="UP001057375">
    <property type="component" value="Unassembled WGS sequence"/>
</dbReference>
<evidence type="ECO:0000313" key="3">
    <source>
        <dbReference type="Proteomes" id="UP001057375"/>
    </source>
</evidence>
<dbReference type="Gene3D" id="1.10.260.40">
    <property type="entry name" value="lambda repressor-like DNA-binding domains"/>
    <property type="match status" value="1"/>
</dbReference>
<feature type="region of interest" description="Disordered" evidence="1">
    <location>
        <begin position="95"/>
        <end position="140"/>
    </location>
</feature>
<feature type="non-terminal residue" evidence="2">
    <location>
        <position position="1"/>
    </location>
</feature>
<dbReference type="InterPro" id="IPR010982">
    <property type="entry name" value="Lambda_DNA-bd_dom_sf"/>
</dbReference>
<reference evidence="2" key="1">
    <citation type="submission" date="2022-03" db="EMBL/GenBank/DDBJ databases">
        <title>Draft genome sequence of Aduncisulcus paluster, a free-living microaerophilic Fornicata.</title>
        <authorList>
            <person name="Yuyama I."/>
            <person name="Kume K."/>
            <person name="Tamura T."/>
            <person name="Inagaki Y."/>
            <person name="Hashimoto T."/>
        </authorList>
    </citation>
    <scope>NUCLEOTIDE SEQUENCE</scope>
    <source>
        <strain evidence="2">NY0171</strain>
    </source>
</reference>
<accession>A0ABQ5KDU3</accession>
<keyword evidence="3" id="KW-1185">Reference proteome</keyword>
<dbReference type="Pfam" id="PF13413">
    <property type="entry name" value="HTH_25"/>
    <property type="match status" value="1"/>
</dbReference>
<gene>
    <name evidence="2" type="ORF">ADUPG1_001632</name>
</gene>
<protein>
    <submittedName>
        <fullName evidence="2">DUF4115 domain-containing protein</fullName>
    </submittedName>
</protein>
<evidence type="ECO:0000313" key="2">
    <source>
        <dbReference type="EMBL" id="GKT30677.1"/>
    </source>
</evidence>
<evidence type="ECO:0000256" key="1">
    <source>
        <dbReference type="SAM" id="MobiDB-lite"/>
    </source>
</evidence>